<reference evidence="3" key="1">
    <citation type="submission" date="2016-10" db="EMBL/GenBank/DDBJ databases">
        <authorList>
            <person name="Benchimol M."/>
            <person name="Almeida L.G."/>
            <person name="Vasconcelos A.T."/>
            <person name="Perreira-Neves A."/>
            <person name="Rosa I.A."/>
            <person name="Tasca T."/>
            <person name="Bogo M.R."/>
            <person name="de Souza W."/>
        </authorList>
    </citation>
    <scope>NUCLEOTIDE SEQUENCE [LARGE SCALE GENOMIC DNA]</scope>
    <source>
        <strain evidence="3">K</strain>
    </source>
</reference>
<dbReference type="GeneID" id="94833712"/>
<evidence type="ECO:0000313" key="4">
    <source>
        <dbReference type="Proteomes" id="UP000179807"/>
    </source>
</evidence>
<dbReference type="RefSeq" id="XP_068366530.1">
    <property type="nucleotide sequence ID" value="XM_068499008.1"/>
</dbReference>
<evidence type="ECO:0000259" key="2">
    <source>
        <dbReference type="PROSITE" id="PS50892"/>
    </source>
</evidence>
<dbReference type="InterPro" id="IPR042855">
    <property type="entry name" value="V_SNARE_CC"/>
</dbReference>
<keyword evidence="4" id="KW-1185">Reference proteome</keyword>
<dbReference type="OrthoDB" id="10531659at2759"/>
<dbReference type="Pfam" id="PF00957">
    <property type="entry name" value="Synaptobrevin"/>
    <property type="match status" value="1"/>
</dbReference>
<evidence type="ECO:0000256" key="1">
    <source>
        <dbReference type="PROSITE-ProRule" id="PRU00290"/>
    </source>
</evidence>
<proteinExistence type="predicted"/>
<gene>
    <name evidence="3" type="ORF">TRFO_16495</name>
</gene>
<dbReference type="Gene3D" id="1.20.5.110">
    <property type="match status" value="1"/>
</dbReference>
<accession>A0A1J4KQM6</accession>
<protein>
    <recommendedName>
        <fullName evidence="2">V-SNARE coiled-coil homology domain-containing protein</fullName>
    </recommendedName>
</protein>
<keyword evidence="1" id="KW-0175">Coiled coil</keyword>
<dbReference type="SUPFAM" id="SSF58038">
    <property type="entry name" value="SNARE fusion complex"/>
    <property type="match status" value="1"/>
</dbReference>
<dbReference type="VEuPathDB" id="TrichDB:TRFO_16495"/>
<dbReference type="EMBL" id="MLAK01000533">
    <property type="protein sequence ID" value="OHT13394.1"/>
    <property type="molecule type" value="Genomic_DNA"/>
</dbReference>
<comment type="caution">
    <text evidence="3">The sequence shown here is derived from an EMBL/GenBank/DDBJ whole genome shotgun (WGS) entry which is preliminary data.</text>
</comment>
<dbReference type="Proteomes" id="UP000179807">
    <property type="component" value="Unassembled WGS sequence"/>
</dbReference>
<organism evidence="3 4">
    <name type="scientific">Tritrichomonas foetus</name>
    <dbReference type="NCBI Taxonomy" id="1144522"/>
    <lineage>
        <taxon>Eukaryota</taxon>
        <taxon>Metamonada</taxon>
        <taxon>Parabasalia</taxon>
        <taxon>Tritrichomonadida</taxon>
        <taxon>Tritrichomonadidae</taxon>
        <taxon>Tritrichomonas</taxon>
    </lineage>
</organism>
<name>A0A1J4KQM6_9EUKA</name>
<dbReference type="PROSITE" id="PS50892">
    <property type="entry name" value="V_SNARE"/>
    <property type="match status" value="1"/>
</dbReference>
<evidence type="ECO:0000313" key="3">
    <source>
        <dbReference type="EMBL" id="OHT13394.1"/>
    </source>
</evidence>
<sequence length="722" mass="83372">MLSRLFNQSMPRPSDDMINKHLHCFENKLDSEIISGAYEPRFGLFALGTATGFLYIINNENLVFRSPKNVNYPLLKIIPLPNSSSFLSVCSKTMFERHSSRNKPNKQNSKYFTTLNDVKSSKIQNIITHWIIKPDGILSRTTQMLFDIVDIAISPTYPEFALMLTKEGSLYGFSIESLKYTDLYIDVFEHKPVTSIFCPPGLKYYITHEQINKLDVPNMEIDVEAKISVLSYDAIDQWAAVIDKDGTPKLLMLTNSVSSIDVPKGSKAVFCGMTSAMNWSSIIRSDTGDTIFDGKKEKIKLNNEFLVPNVFIKYGKPFYRSNIEDIIFVTDHGKFIHMNGDVQDHFYTDMGEVKKALVDEDNLYVFTDKYIYRFVKSCLVDRIENHYGIPLFIKNEKMVVVEKNEFVYVYEINSKKRKKLDKLALANIRNYKHFIDFICENGQIFRLNTESSIYSLEELPNKIPKKKIKDWRNYKDTFVGINEKDCFIFGSKEKKVCKDEDEELLLFEMMNENGKPVEGDGFVLIVTSKKICVYEHDKKEKFHKIRKEKLRIQEATISEWGTLILHTEDDIRMLPLPDVSQSVIDKISIPKHGNAILIPHHGAVIWDSDNDQCSFSVIMDETKKPIIYNENSPVLEFPQVNVIQKLLGMKNESIQEVDKTFKYDRPKDAATNLAETNELMQEILVKAQERGEMLNEMEIKAEKILNSAQKFHEIAKSLKKKF</sequence>
<dbReference type="AlphaFoldDB" id="A0A1J4KQM6"/>
<feature type="domain" description="V-SNARE coiled-coil homology" evidence="2">
    <location>
        <begin position="665"/>
        <end position="722"/>
    </location>
</feature>